<accession>A0A7J7F4J0</accession>
<feature type="compositionally biased region" description="Polar residues" evidence="2">
    <location>
        <begin position="20"/>
        <end position="30"/>
    </location>
</feature>
<dbReference type="GO" id="GO:0030007">
    <property type="term" value="P:intracellular potassium ion homeostasis"/>
    <property type="evidence" value="ECO:0007669"/>
    <property type="project" value="TreeGrafter"/>
</dbReference>
<dbReference type="EMBL" id="JACDTQ010001428">
    <property type="protein sequence ID" value="KAF5922596.1"/>
    <property type="molecule type" value="Genomic_DNA"/>
</dbReference>
<dbReference type="PANTHER" id="PTHR43294:SF1">
    <property type="entry name" value="POTASSIUM-TRANSPORTING ATPASE ALPHA CHAIN 2"/>
    <property type="match status" value="1"/>
</dbReference>
<organism evidence="3 4">
    <name type="scientific">Diceros bicornis minor</name>
    <name type="common">South-central black rhinoceros</name>
    <dbReference type="NCBI Taxonomy" id="77932"/>
    <lineage>
        <taxon>Eukaryota</taxon>
        <taxon>Metazoa</taxon>
        <taxon>Chordata</taxon>
        <taxon>Craniata</taxon>
        <taxon>Vertebrata</taxon>
        <taxon>Euteleostomi</taxon>
        <taxon>Mammalia</taxon>
        <taxon>Eutheria</taxon>
        <taxon>Laurasiatheria</taxon>
        <taxon>Perissodactyla</taxon>
        <taxon>Rhinocerotidae</taxon>
        <taxon>Diceros</taxon>
    </lineage>
</organism>
<dbReference type="InterPro" id="IPR050510">
    <property type="entry name" value="Cation_transp_ATPase_P-type"/>
</dbReference>
<dbReference type="GO" id="GO:0046872">
    <property type="term" value="F:metal ion binding"/>
    <property type="evidence" value="ECO:0007669"/>
    <property type="project" value="UniProtKB-KW"/>
</dbReference>
<dbReference type="Gene3D" id="1.20.1110.10">
    <property type="entry name" value="Calcium-transporting ATPase, transmembrane domain"/>
    <property type="match status" value="1"/>
</dbReference>
<gene>
    <name evidence="3" type="ORF">HPG69_017969</name>
</gene>
<keyword evidence="1" id="KW-0479">Metal-binding</keyword>
<feature type="region of interest" description="Disordered" evidence="2">
    <location>
        <begin position="1"/>
        <end position="46"/>
    </location>
</feature>
<comment type="caution">
    <text evidence="3">The sequence shown here is derived from an EMBL/GenBank/DDBJ whole genome shotgun (WGS) entry which is preliminary data.</text>
</comment>
<dbReference type="PANTHER" id="PTHR43294">
    <property type="entry name" value="SODIUM/POTASSIUM-TRANSPORTING ATPASE SUBUNIT ALPHA"/>
    <property type="match status" value="1"/>
</dbReference>
<dbReference type="GO" id="GO:0005886">
    <property type="term" value="C:plasma membrane"/>
    <property type="evidence" value="ECO:0007669"/>
    <property type="project" value="TreeGrafter"/>
</dbReference>
<name>A0A7J7F4J0_DICBM</name>
<protein>
    <submittedName>
        <fullName evidence="3">Uncharacterized protein</fullName>
    </submittedName>
</protein>
<dbReference type="Proteomes" id="UP000551758">
    <property type="component" value="Unassembled WGS sequence"/>
</dbReference>
<dbReference type="GO" id="GO:1902600">
    <property type="term" value="P:proton transmembrane transport"/>
    <property type="evidence" value="ECO:0007669"/>
    <property type="project" value="TreeGrafter"/>
</dbReference>
<dbReference type="Gene3D" id="2.70.150.10">
    <property type="entry name" value="Calcium-transporting ATPase, cytoplasmic transduction domain A"/>
    <property type="match status" value="1"/>
</dbReference>
<sequence length="318" mass="35449">MVQMTYESLQQEKHRAPGSGQPQHPQASQRNIRDHQIPQQTVQGSPSSCGLSCPVLGCIWDPVTNDKSASLDSVYLGSVLVLLVGIFAYYQEVKSTNIMSEPQSCSCDFTHGNPLETKSIGLSSTMYVKGTATGTVSNTGNGTITGQIASLASGTGSEKAPLAIEIEHFVPWQEWLPQQHPFLHHHSVHKKNEWLRRRKMDGLVKNLEIVATFSPTATICSENIDSRTHNRARMWGPKKILEKCSTIIINVLEQPLDKGTAKAFHRACMELAIKFPETYSFDRYHHLFHLQLLFCELLLVIGTLQSTVPECWDQSCYG</sequence>
<evidence type="ECO:0000313" key="3">
    <source>
        <dbReference type="EMBL" id="KAF5922596.1"/>
    </source>
</evidence>
<dbReference type="GO" id="GO:0005391">
    <property type="term" value="F:P-type sodium:potassium-exchanging transporter activity"/>
    <property type="evidence" value="ECO:0007669"/>
    <property type="project" value="TreeGrafter"/>
</dbReference>
<evidence type="ECO:0000256" key="1">
    <source>
        <dbReference type="ARBA" id="ARBA00022723"/>
    </source>
</evidence>
<feature type="compositionally biased region" description="Polar residues" evidence="2">
    <location>
        <begin position="37"/>
        <end position="46"/>
    </location>
</feature>
<reference evidence="3 4" key="1">
    <citation type="journal article" date="2020" name="Mol. Biol. Evol.">
        <title>Interspecific Gene Flow and the Evolution of Specialization in Black and White Rhinoceros.</title>
        <authorList>
            <person name="Moodley Y."/>
            <person name="Westbury M.V."/>
            <person name="Russo I.M."/>
            <person name="Gopalakrishnan S."/>
            <person name="Rakotoarivelo A."/>
            <person name="Olsen R.A."/>
            <person name="Prost S."/>
            <person name="Tunstall T."/>
            <person name="Ryder O.A."/>
            <person name="Dalen L."/>
            <person name="Bruford M.W."/>
        </authorList>
    </citation>
    <scope>NUCLEOTIDE SEQUENCE [LARGE SCALE GENOMIC DNA]</scope>
    <source>
        <strain evidence="3">SBR-YM</strain>
        <tissue evidence="3">Skin</tissue>
    </source>
</reference>
<proteinExistence type="predicted"/>
<dbReference type="GO" id="GO:0006883">
    <property type="term" value="P:intracellular sodium ion homeostasis"/>
    <property type="evidence" value="ECO:0007669"/>
    <property type="project" value="TreeGrafter"/>
</dbReference>
<evidence type="ECO:0000313" key="4">
    <source>
        <dbReference type="Proteomes" id="UP000551758"/>
    </source>
</evidence>
<dbReference type="GO" id="GO:1990573">
    <property type="term" value="P:potassium ion import across plasma membrane"/>
    <property type="evidence" value="ECO:0007669"/>
    <property type="project" value="TreeGrafter"/>
</dbReference>
<dbReference type="AlphaFoldDB" id="A0A7J7F4J0"/>
<dbReference type="GO" id="GO:0036376">
    <property type="term" value="P:sodium ion export across plasma membrane"/>
    <property type="evidence" value="ECO:0007669"/>
    <property type="project" value="TreeGrafter"/>
</dbReference>
<evidence type="ECO:0000256" key="2">
    <source>
        <dbReference type="SAM" id="MobiDB-lite"/>
    </source>
</evidence>
<keyword evidence="4" id="KW-1185">Reference proteome</keyword>